<dbReference type="PATRIC" id="fig|1618356.3.peg.613"/>
<dbReference type="PANTHER" id="PTHR30408">
    <property type="entry name" value="TYPE-1 RESTRICTION ENZYME ECOKI SPECIFICITY PROTEIN"/>
    <property type="match status" value="1"/>
</dbReference>
<protein>
    <submittedName>
        <fullName evidence="6">Restriction modification system DNA specificity domain protein</fullName>
    </submittedName>
</protein>
<dbReference type="STRING" id="1618356.UU93_C0013G0032"/>
<dbReference type="CDD" id="cd17516">
    <property type="entry name" value="RMtype1_S_HinAWORF1578P-TRD2-CR2_like"/>
    <property type="match status" value="1"/>
</dbReference>
<keyword evidence="3" id="KW-0238">DNA-binding</keyword>
<dbReference type="Gene3D" id="3.90.220.20">
    <property type="entry name" value="DNA methylase specificity domains"/>
    <property type="match status" value="2"/>
</dbReference>
<dbReference type="InterPro" id="IPR044946">
    <property type="entry name" value="Restrct_endonuc_typeI_TRD_sf"/>
</dbReference>
<dbReference type="InterPro" id="IPR052021">
    <property type="entry name" value="Type-I_RS_S_subunit"/>
</dbReference>
<keyword evidence="4" id="KW-0175">Coiled coil</keyword>
<keyword evidence="2" id="KW-0680">Restriction system</keyword>
<proteinExistence type="inferred from homology"/>
<dbReference type="Gene3D" id="1.10.287.1120">
    <property type="entry name" value="Bipartite methylase S protein"/>
    <property type="match status" value="1"/>
</dbReference>
<evidence type="ECO:0000256" key="2">
    <source>
        <dbReference type="ARBA" id="ARBA00022747"/>
    </source>
</evidence>
<feature type="domain" description="Type I restriction modification DNA specificity" evidence="5">
    <location>
        <begin position="255"/>
        <end position="363"/>
    </location>
</feature>
<reference evidence="6 7" key="1">
    <citation type="journal article" date="2015" name="Nature">
        <title>rRNA introns, odd ribosomes, and small enigmatic genomes across a large radiation of phyla.</title>
        <authorList>
            <person name="Brown C.T."/>
            <person name="Hug L.A."/>
            <person name="Thomas B.C."/>
            <person name="Sharon I."/>
            <person name="Castelle C.J."/>
            <person name="Singh A."/>
            <person name="Wilkins M.J."/>
            <person name="Williams K.H."/>
            <person name="Banfield J.F."/>
        </authorList>
    </citation>
    <scope>NUCLEOTIDE SEQUENCE [LARGE SCALE GENOMIC DNA]</scope>
</reference>
<name>A0A0G0Y598_9BACT</name>
<feature type="domain" description="Type I restriction modification DNA specificity" evidence="5">
    <location>
        <begin position="2"/>
        <end position="178"/>
    </location>
</feature>
<evidence type="ECO:0000313" key="6">
    <source>
        <dbReference type="EMBL" id="KKS31877.1"/>
    </source>
</evidence>
<evidence type="ECO:0000256" key="1">
    <source>
        <dbReference type="ARBA" id="ARBA00010923"/>
    </source>
</evidence>
<dbReference type="Pfam" id="PF01420">
    <property type="entry name" value="Methylase_S"/>
    <property type="match status" value="2"/>
</dbReference>
<organism evidence="6 7">
    <name type="scientific">Candidatus Amesbacteria bacterium GW2011_GWA2_42_12</name>
    <dbReference type="NCBI Taxonomy" id="1618356"/>
    <lineage>
        <taxon>Bacteria</taxon>
        <taxon>Candidatus Amesiibacteriota</taxon>
    </lineage>
</organism>
<dbReference type="InterPro" id="IPR000055">
    <property type="entry name" value="Restrct_endonuc_typeI_TRD"/>
</dbReference>
<dbReference type="GO" id="GO:0003677">
    <property type="term" value="F:DNA binding"/>
    <property type="evidence" value="ECO:0007669"/>
    <property type="project" value="UniProtKB-KW"/>
</dbReference>
<evidence type="ECO:0000259" key="5">
    <source>
        <dbReference type="Pfam" id="PF01420"/>
    </source>
</evidence>
<dbReference type="GO" id="GO:0009307">
    <property type="term" value="P:DNA restriction-modification system"/>
    <property type="evidence" value="ECO:0007669"/>
    <property type="project" value="UniProtKB-KW"/>
</dbReference>
<evidence type="ECO:0000256" key="3">
    <source>
        <dbReference type="ARBA" id="ARBA00023125"/>
    </source>
</evidence>
<dbReference type="Proteomes" id="UP000034160">
    <property type="component" value="Unassembled WGS sequence"/>
</dbReference>
<dbReference type="AlphaFoldDB" id="A0A0G0Y598"/>
<sequence>MNNWQKTTLKEISRVVTGKTPPTDSKEFFGGVFPFITPTDIQDGVRYCDPERSISDKGKEYQKNILLPADAICYTSIASVGKICITKKPSFTNQQINSVIADKEKADYIFIYYLLQYLTPYIKSIAGGTMTSIVNKTQFENFSFSLPPIPTQRAIAGVLSGFDDKIELLRAENKTLENIAQTIFKEWFVKDESNLPAGWRVGKLGEYVGELISGEWGKDTADEIHTERIICLRGTDLPDLKMGVSLRAPHRYVKKDKFDKVRLVHGDIIVEISGGTADQSTGRVAYFINEIRKRNGIGFVASNFCKILRLKNIDIMPFFYFYWEYLYGINLFFNFENGSTGIKNLNLKGVLSHKVVLPNEEKMAEFAVIGKDCLDKIQSNNSQIQILAKLRDTLLPKLMGGEVEVK</sequence>
<dbReference type="EMBL" id="LCCN01000013">
    <property type="protein sequence ID" value="KKS31877.1"/>
    <property type="molecule type" value="Genomic_DNA"/>
</dbReference>
<evidence type="ECO:0000256" key="4">
    <source>
        <dbReference type="SAM" id="Coils"/>
    </source>
</evidence>
<comment type="caution">
    <text evidence="6">The sequence shown here is derived from an EMBL/GenBank/DDBJ whole genome shotgun (WGS) entry which is preliminary data.</text>
</comment>
<gene>
    <name evidence="6" type="ORF">UU93_C0013G0032</name>
</gene>
<evidence type="ECO:0000313" key="7">
    <source>
        <dbReference type="Proteomes" id="UP000034160"/>
    </source>
</evidence>
<dbReference type="PANTHER" id="PTHR30408:SF12">
    <property type="entry name" value="TYPE I RESTRICTION ENZYME MJAVIII SPECIFICITY SUBUNIT"/>
    <property type="match status" value="1"/>
</dbReference>
<feature type="coiled-coil region" evidence="4">
    <location>
        <begin position="159"/>
        <end position="186"/>
    </location>
</feature>
<accession>A0A0G0Y598</accession>
<comment type="similarity">
    <text evidence="1">Belongs to the type-I restriction system S methylase family.</text>
</comment>
<dbReference type="SUPFAM" id="SSF116734">
    <property type="entry name" value="DNA methylase specificity domain"/>
    <property type="match status" value="2"/>
</dbReference>